<dbReference type="PANTHER" id="PTHR44196">
    <property type="entry name" value="DEHYDROGENASE/REDUCTASE SDR FAMILY MEMBER 7B"/>
    <property type="match status" value="1"/>
</dbReference>
<name>A0ABS2DUB6_9BURK</name>
<evidence type="ECO:0000256" key="3">
    <source>
        <dbReference type="RuleBase" id="RU000363"/>
    </source>
</evidence>
<dbReference type="Pfam" id="PF00106">
    <property type="entry name" value="adh_short"/>
    <property type="match status" value="1"/>
</dbReference>
<protein>
    <submittedName>
        <fullName evidence="4">SDR family oxidoreductase</fullName>
    </submittedName>
</protein>
<reference evidence="4 5" key="1">
    <citation type="journal article" date="2021" name="Sci. Rep.">
        <title>The distribution of antibiotic resistance genes in chicken gut microbiota commensals.</title>
        <authorList>
            <person name="Juricova H."/>
            <person name="Matiasovicova J."/>
            <person name="Kubasova T."/>
            <person name="Cejkova D."/>
            <person name="Rychlik I."/>
        </authorList>
    </citation>
    <scope>NUCLEOTIDE SEQUENCE [LARGE SCALE GENOMIC DNA]</scope>
    <source>
        <strain evidence="4 5">An829</strain>
    </source>
</reference>
<comment type="caution">
    <text evidence="4">The sequence shown here is derived from an EMBL/GenBank/DDBJ whole genome shotgun (WGS) entry which is preliminary data.</text>
</comment>
<evidence type="ECO:0000256" key="2">
    <source>
        <dbReference type="ARBA" id="ARBA00023002"/>
    </source>
</evidence>
<dbReference type="PIRSF" id="PIRSF000126">
    <property type="entry name" value="11-beta-HSD1"/>
    <property type="match status" value="1"/>
</dbReference>
<sequence>MKAQSSNTDPHSAPWALITGASSGLGAIFSRIAAESGLVPVIVARREDALRSVAEQIRTATGCEAIVRAADLSDPQSVYRLADDLLSERGTPAVLVNNAGFGAFGSMLEEDEAVFERMISLNAATPLRLSLRIGRAMRAAGGGRILNVASTAAFQPCPYLGVYGATKAFLLSVSEALAQELDGSGVTVTALCPGPTRTNFGTAAGLQADSPFDRYAADAEAVARFGWQAMMKGKPVAVEGRLNRIGALAAQLAPRAFVRRIAAKLLVRMQ</sequence>
<keyword evidence="2" id="KW-0560">Oxidoreductase</keyword>
<dbReference type="EMBL" id="JACJJC010000024">
    <property type="protein sequence ID" value="MBM6704887.1"/>
    <property type="molecule type" value="Genomic_DNA"/>
</dbReference>
<keyword evidence="5" id="KW-1185">Reference proteome</keyword>
<evidence type="ECO:0000313" key="5">
    <source>
        <dbReference type="Proteomes" id="UP000715095"/>
    </source>
</evidence>
<organism evidence="4 5">
    <name type="scientific">Sutterella massiliensis</name>
    <dbReference type="NCBI Taxonomy" id="1816689"/>
    <lineage>
        <taxon>Bacteria</taxon>
        <taxon>Pseudomonadati</taxon>
        <taxon>Pseudomonadota</taxon>
        <taxon>Betaproteobacteria</taxon>
        <taxon>Burkholderiales</taxon>
        <taxon>Sutterellaceae</taxon>
        <taxon>Sutterella</taxon>
    </lineage>
</organism>
<evidence type="ECO:0000313" key="4">
    <source>
        <dbReference type="EMBL" id="MBM6704887.1"/>
    </source>
</evidence>
<dbReference type="InterPro" id="IPR036291">
    <property type="entry name" value="NAD(P)-bd_dom_sf"/>
</dbReference>
<dbReference type="PROSITE" id="PS00061">
    <property type="entry name" value="ADH_SHORT"/>
    <property type="match status" value="1"/>
</dbReference>
<gene>
    <name evidence="4" type="ORF">H6A60_10400</name>
</gene>
<comment type="similarity">
    <text evidence="1 3">Belongs to the short-chain dehydrogenases/reductases (SDR) family.</text>
</comment>
<dbReference type="Proteomes" id="UP000715095">
    <property type="component" value="Unassembled WGS sequence"/>
</dbReference>
<proteinExistence type="inferred from homology"/>
<accession>A0ABS2DUB6</accession>
<evidence type="ECO:0000256" key="1">
    <source>
        <dbReference type="ARBA" id="ARBA00006484"/>
    </source>
</evidence>
<dbReference type="PRINTS" id="PR00080">
    <property type="entry name" value="SDRFAMILY"/>
</dbReference>
<dbReference type="PANTHER" id="PTHR44196:SF2">
    <property type="entry name" value="SHORT-CHAIN DEHYDROGENASE-RELATED"/>
    <property type="match status" value="1"/>
</dbReference>
<dbReference type="CDD" id="cd05233">
    <property type="entry name" value="SDR_c"/>
    <property type="match status" value="1"/>
</dbReference>
<dbReference type="Gene3D" id="3.40.50.720">
    <property type="entry name" value="NAD(P)-binding Rossmann-like Domain"/>
    <property type="match status" value="1"/>
</dbReference>
<dbReference type="PRINTS" id="PR00081">
    <property type="entry name" value="GDHRDH"/>
</dbReference>
<dbReference type="SUPFAM" id="SSF51735">
    <property type="entry name" value="NAD(P)-binding Rossmann-fold domains"/>
    <property type="match status" value="1"/>
</dbReference>
<dbReference type="InterPro" id="IPR020904">
    <property type="entry name" value="Sc_DH/Rdtase_CS"/>
</dbReference>
<dbReference type="InterPro" id="IPR002347">
    <property type="entry name" value="SDR_fam"/>
</dbReference>